<sequence length="71" mass="8343">MNCPPIMCPPRYRVRNSFIPRMVPYVHPIVYINRHVVVNVPQHYYVPMTRNVIVDPGCPGYAGVLRRPYVY</sequence>
<proteinExistence type="predicted"/>
<evidence type="ECO:0008006" key="3">
    <source>
        <dbReference type="Google" id="ProtNLM"/>
    </source>
</evidence>
<name>A0AAV4LAB5_9BACL</name>
<organism evidence="1 2">
    <name type="scientific">Collibacillus ludicampi</name>
    <dbReference type="NCBI Taxonomy" id="2771369"/>
    <lineage>
        <taxon>Bacteria</taxon>
        <taxon>Bacillati</taxon>
        <taxon>Bacillota</taxon>
        <taxon>Bacilli</taxon>
        <taxon>Bacillales</taxon>
        <taxon>Alicyclobacillaceae</taxon>
        <taxon>Collibacillus</taxon>
    </lineage>
</organism>
<reference evidence="1" key="1">
    <citation type="journal article" date="2023" name="Int. J. Syst. Evol. Microbiol.">
        <title>Collibacillus ludicampi gen. nov., sp. nov., a new soil bacterium of the family Alicyclobacillaceae.</title>
        <authorList>
            <person name="Jojima T."/>
            <person name="Ioku Y."/>
            <person name="Fukuta Y."/>
            <person name="Shirasaka N."/>
            <person name="Matsumura Y."/>
            <person name="Mori M."/>
        </authorList>
    </citation>
    <scope>NUCLEOTIDE SEQUENCE</scope>
    <source>
        <strain evidence="1">TP075</strain>
    </source>
</reference>
<evidence type="ECO:0000313" key="1">
    <source>
        <dbReference type="EMBL" id="GIM44720.1"/>
    </source>
</evidence>
<comment type="caution">
    <text evidence="1">The sequence shown here is derived from an EMBL/GenBank/DDBJ whole genome shotgun (WGS) entry which is preliminary data.</text>
</comment>
<keyword evidence="2" id="KW-1185">Reference proteome</keyword>
<gene>
    <name evidence="1" type="ORF">DNHGIG_02690</name>
</gene>
<dbReference type="AlphaFoldDB" id="A0AAV4LAB5"/>
<protein>
    <recommendedName>
        <fullName evidence="3">Spore coat protein D</fullName>
    </recommendedName>
</protein>
<evidence type="ECO:0000313" key="2">
    <source>
        <dbReference type="Proteomes" id="UP001057291"/>
    </source>
</evidence>
<accession>A0AAV4LAB5</accession>
<dbReference type="Proteomes" id="UP001057291">
    <property type="component" value="Unassembled WGS sequence"/>
</dbReference>
<dbReference type="EMBL" id="BOQE01000001">
    <property type="protein sequence ID" value="GIM44720.1"/>
    <property type="molecule type" value="Genomic_DNA"/>
</dbReference>